<sequence length="73" mass="8287">MRDARSLPAGKRHKKRGAVIFPFFLHYNWNVFFFKIKRSGMIADKESGSNRPAPAALPGRLTVRQREGDGCIL</sequence>
<accession>A0A150MEA8</accession>
<reference evidence="1 2" key="1">
    <citation type="submission" date="2016-01" db="EMBL/GenBank/DDBJ databases">
        <title>Draft Genome Sequences of Seven Thermophilic Sporeformers Isolated from Foods.</title>
        <authorList>
            <person name="Berendsen E.M."/>
            <person name="Wells-Bennik M.H."/>
            <person name="Krawcyk A.O."/>
            <person name="De Jong A."/>
            <person name="Holsappel S."/>
            <person name="Eijlander R.T."/>
            <person name="Kuipers O.P."/>
        </authorList>
    </citation>
    <scope>NUCLEOTIDE SEQUENCE [LARGE SCALE GENOMIC DNA]</scope>
    <source>
        <strain evidence="1 2">B4135</strain>
    </source>
</reference>
<organism evidence="1 2">
    <name type="scientific">Caldibacillus debilis</name>
    <dbReference type="NCBI Taxonomy" id="301148"/>
    <lineage>
        <taxon>Bacteria</taxon>
        <taxon>Bacillati</taxon>
        <taxon>Bacillota</taxon>
        <taxon>Bacilli</taxon>
        <taxon>Bacillales</taxon>
        <taxon>Bacillaceae</taxon>
        <taxon>Caldibacillus</taxon>
    </lineage>
</organism>
<protein>
    <submittedName>
        <fullName evidence="1">Uncharacterized protein</fullName>
    </submittedName>
</protein>
<proteinExistence type="predicted"/>
<dbReference type="EMBL" id="LQYT01000005">
    <property type="protein sequence ID" value="KYD22897.1"/>
    <property type="molecule type" value="Genomic_DNA"/>
</dbReference>
<gene>
    <name evidence="1" type="ORF">B4135_1018</name>
</gene>
<evidence type="ECO:0000313" key="2">
    <source>
        <dbReference type="Proteomes" id="UP000075683"/>
    </source>
</evidence>
<dbReference type="STRING" id="301148.B4135_1018"/>
<evidence type="ECO:0000313" key="1">
    <source>
        <dbReference type="EMBL" id="KYD22897.1"/>
    </source>
</evidence>
<name>A0A150MEA8_9BACI</name>
<dbReference type="AlphaFoldDB" id="A0A150MEA8"/>
<dbReference type="Proteomes" id="UP000075683">
    <property type="component" value="Unassembled WGS sequence"/>
</dbReference>
<comment type="caution">
    <text evidence="1">The sequence shown here is derived from an EMBL/GenBank/DDBJ whole genome shotgun (WGS) entry which is preliminary data.</text>
</comment>